<feature type="transmembrane region" description="Helical" evidence="2">
    <location>
        <begin position="16"/>
        <end position="38"/>
    </location>
</feature>
<evidence type="ECO:0000256" key="2">
    <source>
        <dbReference type="SAM" id="Phobius"/>
    </source>
</evidence>
<evidence type="ECO:0000256" key="1">
    <source>
        <dbReference type="SAM" id="MobiDB-lite"/>
    </source>
</evidence>
<evidence type="ECO:0008006" key="5">
    <source>
        <dbReference type="Google" id="ProtNLM"/>
    </source>
</evidence>
<reference evidence="4" key="1">
    <citation type="journal article" date="2019" name="Int. J. Syst. Evol. Microbiol.">
        <title>The Global Catalogue of Microorganisms (GCM) 10K type strain sequencing project: providing services to taxonomists for standard genome sequencing and annotation.</title>
        <authorList>
            <consortium name="The Broad Institute Genomics Platform"/>
            <consortium name="The Broad Institute Genome Sequencing Center for Infectious Disease"/>
            <person name="Wu L."/>
            <person name="Ma J."/>
        </authorList>
    </citation>
    <scope>NUCLEOTIDE SEQUENCE [LARGE SCALE GENOMIC DNA]</scope>
    <source>
        <strain evidence="4">JCM 15933</strain>
    </source>
</reference>
<evidence type="ECO:0000313" key="3">
    <source>
        <dbReference type="EMBL" id="GAA1561362.1"/>
    </source>
</evidence>
<proteinExistence type="predicted"/>
<keyword evidence="4" id="KW-1185">Reference proteome</keyword>
<protein>
    <recommendedName>
        <fullName evidence="5">DUF4115 domain-containing protein</fullName>
    </recommendedName>
</protein>
<keyword evidence="2" id="KW-1133">Transmembrane helix</keyword>
<dbReference type="EMBL" id="BAAAQD010000030">
    <property type="protein sequence ID" value="GAA1561362.1"/>
    <property type="molecule type" value="Genomic_DNA"/>
</dbReference>
<comment type="caution">
    <text evidence="3">The sequence shown here is derived from an EMBL/GenBank/DDBJ whole genome shotgun (WGS) entry which is preliminary data.</text>
</comment>
<dbReference type="Proteomes" id="UP001501470">
    <property type="component" value="Unassembled WGS sequence"/>
</dbReference>
<accession>A0ABP4NJJ6</accession>
<evidence type="ECO:0000313" key="4">
    <source>
        <dbReference type="Proteomes" id="UP001501470"/>
    </source>
</evidence>
<feature type="compositionally biased region" description="Polar residues" evidence="1">
    <location>
        <begin position="50"/>
        <end position="65"/>
    </location>
</feature>
<name>A0ABP4NJJ6_9ACTN</name>
<sequence>MSSHDAYAEPERGRTLTVVLLALLILTVIGALFGFVLGRRDIDDPKSKAGSGQSSRPVDSVTSQAAPKGMPCPAFMEDGVKSRDAKAALPLVLQLYIRTDRHEVWICLEADGDGLWYQGHDKRKNFSGVDGSGETPIEGDNGLLVPRGNVTNAGADKYIATNEGTRYTVSRDKLVIEGKQTTSEDVRDWQPKK</sequence>
<organism evidence="3 4">
    <name type="scientific">Dactylosporangium maewongense</name>
    <dbReference type="NCBI Taxonomy" id="634393"/>
    <lineage>
        <taxon>Bacteria</taxon>
        <taxon>Bacillati</taxon>
        <taxon>Actinomycetota</taxon>
        <taxon>Actinomycetes</taxon>
        <taxon>Micromonosporales</taxon>
        <taxon>Micromonosporaceae</taxon>
        <taxon>Dactylosporangium</taxon>
    </lineage>
</organism>
<keyword evidence="2" id="KW-0472">Membrane</keyword>
<keyword evidence="2" id="KW-0812">Transmembrane</keyword>
<feature type="region of interest" description="Disordered" evidence="1">
    <location>
        <begin position="44"/>
        <end position="72"/>
    </location>
</feature>
<gene>
    <name evidence="3" type="ORF">GCM10009827_098450</name>
</gene>